<evidence type="ECO:0000259" key="2">
    <source>
        <dbReference type="Pfam" id="PF00248"/>
    </source>
</evidence>
<dbReference type="Pfam" id="PF13649">
    <property type="entry name" value="Methyltransf_25"/>
    <property type="match status" value="1"/>
</dbReference>
<protein>
    <submittedName>
        <fullName evidence="4">Uncharacterized protein</fullName>
    </submittedName>
</protein>
<dbReference type="CDD" id="cd19071">
    <property type="entry name" value="AKR_AKR1-5-like"/>
    <property type="match status" value="1"/>
</dbReference>
<evidence type="ECO:0000259" key="3">
    <source>
        <dbReference type="Pfam" id="PF13649"/>
    </source>
</evidence>
<dbReference type="PANTHER" id="PTHR43827">
    <property type="entry name" value="2,5-DIKETO-D-GLUCONIC ACID REDUCTASE"/>
    <property type="match status" value="1"/>
</dbReference>
<dbReference type="CDD" id="cd02440">
    <property type="entry name" value="AdoMet_MTases"/>
    <property type="match status" value="1"/>
</dbReference>
<sequence length="467" mass="51478">MSTAPLCTTTFKLNNGRPGSDDEKALEDCIVTALKNGYRLLDTAQRYEVEPVVGRAIRKSGVPREEITVVTKFWGEWHHNPAEALEISLRDLELDYVDVFLMHWPWATTPAPECKPLRITESPTFAETWTLMEGLVGPKCRVIGVSNFTQKTLDVLLATAKIVPAVNQVELHALNPNLKLVPYCESKTFTTLGGSRPGANNEILTHPLFTEIAKAHGCSTGVVSLSWAVQRGTTVIPKSSSESRIIENIRLVTLTEDEMQKINDAHKTIHQYRLADHITGLMIEMDGQQTLQGSQALPNHAKRITLELNMDAKDGLKSKYKTTPQQSTMSVQKDAKWWDGHARSYAKKPVSDEAGYQRTLKRVTGFLKPTDRVLELGCGSGSTALNLAPAAQTYLATDISPTMIQIANDKIAASPAPNLSFRVASAETLAAEDARFHTVLGFNYLHLVRDLPGRCAASTRFSRMAVS</sequence>
<evidence type="ECO:0000313" key="5">
    <source>
        <dbReference type="Proteomes" id="UP000838763"/>
    </source>
</evidence>
<proteinExistence type="predicted"/>
<evidence type="ECO:0000313" key="4">
    <source>
        <dbReference type="EMBL" id="CAI4215800.1"/>
    </source>
</evidence>
<dbReference type="Pfam" id="PF00248">
    <property type="entry name" value="Aldo_ket_red"/>
    <property type="match status" value="1"/>
</dbReference>
<dbReference type="Gene3D" id="3.20.20.100">
    <property type="entry name" value="NADP-dependent oxidoreductase domain"/>
    <property type="match status" value="1"/>
</dbReference>
<dbReference type="SUPFAM" id="SSF51430">
    <property type="entry name" value="NAD(P)-linked oxidoreductase"/>
    <property type="match status" value="1"/>
</dbReference>
<dbReference type="InterPro" id="IPR020471">
    <property type="entry name" value="AKR"/>
</dbReference>
<dbReference type="InterPro" id="IPR018170">
    <property type="entry name" value="Aldo/ket_reductase_CS"/>
</dbReference>
<dbReference type="PRINTS" id="PR00069">
    <property type="entry name" value="ALDKETRDTASE"/>
</dbReference>
<dbReference type="InterPro" id="IPR041698">
    <property type="entry name" value="Methyltransf_25"/>
</dbReference>
<dbReference type="PROSITE" id="PS00798">
    <property type="entry name" value="ALDOKETO_REDUCTASE_1"/>
    <property type="match status" value="1"/>
</dbReference>
<dbReference type="InterPro" id="IPR023210">
    <property type="entry name" value="NADP_OxRdtase_dom"/>
</dbReference>
<feature type="domain" description="NADP-dependent oxidoreductase" evidence="2">
    <location>
        <begin position="10"/>
        <end position="265"/>
    </location>
</feature>
<dbReference type="InterPro" id="IPR036812">
    <property type="entry name" value="NAD(P)_OxRdtase_dom_sf"/>
</dbReference>
<dbReference type="Gene3D" id="3.40.50.150">
    <property type="entry name" value="Vaccinia Virus protein VP39"/>
    <property type="match status" value="1"/>
</dbReference>
<accession>A0A9P1MAI8</accession>
<dbReference type="PROSITE" id="PS00062">
    <property type="entry name" value="ALDOKETO_REDUCTASE_2"/>
    <property type="match status" value="1"/>
</dbReference>
<dbReference type="GO" id="GO:0016491">
    <property type="term" value="F:oxidoreductase activity"/>
    <property type="evidence" value="ECO:0007669"/>
    <property type="project" value="UniProtKB-KW"/>
</dbReference>
<dbReference type="SUPFAM" id="SSF53335">
    <property type="entry name" value="S-adenosyl-L-methionine-dependent methyltransferases"/>
    <property type="match status" value="1"/>
</dbReference>
<reference evidence="4" key="1">
    <citation type="submission" date="2022-11" db="EMBL/GenBank/DDBJ databases">
        <authorList>
            <person name="Scott C."/>
            <person name="Bruce N."/>
        </authorList>
    </citation>
    <scope>NUCLEOTIDE SEQUENCE</scope>
</reference>
<feature type="domain" description="Methyltransferase" evidence="3">
    <location>
        <begin position="373"/>
        <end position="450"/>
    </location>
</feature>
<keyword evidence="1" id="KW-0560">Oxidoreductase</keyword>
<gene>
    <name evidence="4" type="ORF">PPNO1_LOCUS5476</name>
</gene>
<name>A0A9P1MAI8_9PEZI</name>
<comment type="caution">
    <text evidence="4">The sequence shown here is derived from an EMBL/GenBank/DDBJ whole genome shotgun (WGS) entry which is preliminary data.</text>
</comment>
<dbReference type="PANTHER" id="PTHR43827:SF8">
    <property type="entry name" value="ALDO_KETO REDUCTASE FAMILY PROTEIN"/>
    <property type="match status" value="1"/>
</dbReference>
<dbReference type="OrthoDB" id="5945798at2759"/>
<evidence type="ECO:0000256" key="1">
    <source>
        <dbReference type="ARBA" id="ARBA00023002"/>
    </source>
</evidence>
<dbReference type="InterPro" id="IPR029063">
    <property type="entry name" value="SAM-dependent_MTases_sf"/>
</dbReference>
<organism evidence="4 5">
    <name type="scientific">Parascedosporium putredinis</name>
    <dbReference type="NCBI Taxonomy" id="1442378"/>
    <lineage>
        <taxon>Eukaryota</taxon>
        <taxon>Fungi</taxon>
        <taxon>Dikarya</taxon>
        <taxon>Ascomycota</taxon>
        <taxon>Pezizomycotina</taxon>
        <taxon>Sordariomycetes</taxon>
        <taxon>Hypocreomycetidae</taxon>
        <taxon>Microascales</taxon>
        <taxon>Microascaceae</taxon>
        <taxon>Parascedosporium</taxon>
    </lineage>
</organism>
<dbReference type="EMBL" id="CALLCH030000013">
    <property type="protein sequence ID" value="CAI4215800.1"/>
    <property type="molecule type" value="Genomic_DNA"/>
</dbReference>
<dbReference type="Proteomes" id="UP000838763">
    <property type="component" value="Unassembled WGS sequence"/>
</dbReference>
<keyword evidence="5" id="KW-1185">Reference proteome</keyword>
<dbReference type="AlphaFoldDB" id="A0A9P1MAI8"/>